<keyword evidence="6" id="KW-0472">Membrane</keyword>
<dbReference type="Gene3D" id="1.10.287.950">
    <property type="entry name" value="Methyl-accepting chemotaxis protein"/>
    <property type="match status" value="1"/>
</dbReference>
<feature type="transmembrane region" description="Helical" evidence="6">
    <location>
        <begin position="341"/>
        <end position="363"/>
    </location>
</feature>
<dbReference type="eggNOG" id="COG2770">
    <property type="taxonomic scope" value="Bacteria"/>
</dbReference>
<keyword evidence="6" id="KW-0812">Transmembrane</keyword>
<evidence type="ECO:0000256" key="3">
    <source>
        <dbReference type="ARBA" id="ARBA00023224"/>
    </source>
</evidence>
<dbReference type="GO" id="GO:0005886">
    <property type="term" value="C:plasma membrane"/>
    <property type="evidence" value="ECO:0007669"/>
    <property type="project" value="UniProtKB-SubCell"/>
</dbReference>
<dbReference type="GO" id="GO:0007165">
    <property type="term" value="P:signal transduction"/>
    <property type="evidence" value="ECO:0007669"/>
    <property type="project" value="UniProtKB-KW"/>
</dbReference>
<name>A8I8W3_AZOC5</name>
<keyword evidence="11" id="KW-1185">Reference proteome</keyword>
<feature type="domain" description="T-SNARE coiled-coil homology" evidence="8">
    <location>
        <begin position="610"/>
        <end position="672"/>
    </location>
</feature>
<dbReference type="AlphaFoldDB" id="A8I8W3"/>
<feature type="domain" description="Methyl-accepting transducer" evidence="7">
    <location>
        <begin position="458"/>
        <end position="694"/>
    </location>
</feature>
<dbReference type="PROSITE" id="PS50111">
    <property type="entry name" value="CHEMOTAXIS_TRANSDUC_2"/>
    <property type="match status" value="1"/>
</dbReference>
<dbReference type="PROSITE" id="PS50192">
    <property type="entry name" value="T_SNARE"/>
    <property type="match status" value="1"/>
</dbReference>
<dbReference type="CDD" id="cd06225">
    <property type="entry name" value="HAMP"/>
    <property type="match status" value="1"/>
</dbReference>
<reference evidence="10 11" key="3">
    <citation type="journal article" date="2008" name="BMC Genomics">
        <title>The genome of the versatile nitrogen fixer Azorhizobium caulinodans ORS571.</title>
        <authorList>
            <person name="Lee KB."/>
            <person name="Backer P.D."/>
            <person name="Aono T."/>
            <person name="Liu CT."/>
            <person name="Suzuki S."/>
            <person name="Suzuki T."/>
            <person name="Kaneko T."/>
            <person name="Yamada M."/>
            <person name="Tabata S."/>
            <person name="Kupfer D.M."/>
            <person name="Najar F.Z."/>
            <person name="Wiley G.B."/>
            <person name="Roe B."/>
            <person name="Binnewies T.T."/>
            <person name="Ussery D.W."/>
            <person name="D'Haeze W."/>
            <person name="Herder J.D."/>
            <person name="Gevers D."/>
            <person name="Vereecke D."/>
            <person name="Holsters M."/>
            <person name="Oyaizu H."/>
        </authorList>
    </citation>
    <scope>NUCLEOTIDE SEQUENCE [LARGE SCALE GENOMIC DNA]</scope>
    <source>
        <strain evidence="11">ATCC 43989 / DSM 5975 / JCM 20966 / LMG 6465 / NBRC 14845 / NCIMB 13405 / ORS 571</strain>
    </source>
</reference>
<keyword evidence="3 5" id="KW-0807">Transducer</keyword>
<keyword evidence="10" id="KW-0808">Transferase</keyword>
<dbReference type="PANTHER" id="PTHR32089:SF112">
    <property type="entry name" value="LYSOZYME-LIKE PROTEIN-RELATED"/>
    <property type="match status" value="1"/>
</dbReference>
<dbReference type="Proteomes" id="UP000000270">
    <property type="component" value="Chromosome"/>
</dbReference>
<feature type="transmembrane region" description="Helical" evidence="6">
    <location>
        <begin position="26"/>
        <end position="47"/>
    </location>
</feature>
<dbReference type="SUPFAM" id="SSF58104">
    <property type="entry name" value="Methyl-accepting chemotaxis protein (MCP) signaling domain"/>
    <property type="match status" value="1"/>
</dbReference>
<dbReference type="InterPro" id="IPR000727">
    <property type="entry name" value="T_SNARE_dom"/>
</dbReference>
<reference evidence="10 11" key="1">
    <citation type="journal article" date="2007" name="Appl. Environ. Microbiol.">
        <title>Rhizobial factors required for stem nodule maturation and maintenance in Sesbania rostrata-Azorhizobium caulinodans ORS571 symbiosis.</title>
        <authorList>
            <person name="Suzuki S."/>
            <person name="Aono T."/>
            <person name="Lee KB."/>
            <person name="Suzuki T."/>
            <person name="Liu CT."/>
            <person name="Miwa H."/>
            <person name="Wakao S."/>
            <person name="Iki T."/>
            <person name="Oyaizu H."/>
        </authorList>
    </citation>
    <scope>NUCLEOTIDE SEQUENCE [LARGE SCALE GENOMIC DNA]</scope>
    <source>
        <strain evidence="11">ATCC 43989 / DSM 5975 / JCM 20966 / LMG 6465 / NBRC 14845 / NCIMB 13405 / ORS 571</strain>
    </source>
</reference>
<reference evidence="10 11" key="6">
    <citation type="journal article" date="2011" name="Appl. Environ. Microbiol.">
        <title>Involvement of the azorhizobial chromosome partition gene (parA) in the onset of bacteroid differentiation during Sesbania rostrata stem nodule development.</title>
        <authorList>
            <person name="Liu CT."/>
            <person name="Lee KB."/>
            <person name="Wang YS."/>
            <person name="Peng MH."/>
            <person name="Lee KT."/>
            <person name="Suzuki S."/>
            <person name="Suzuki T."/>
            <person name="Oyaizu H."/>
        </authorList>
    </citation>
    <scope>NUCLEOTIDE SEQUENCE [LARGE SCALE GENOMIC DNA]</scope>
    <source>
        <strain evidence="11">ATCC 43989 / DSM 5975 / JCM 20966 / LMG 6465 / NBRC 14845 / NCIMB 13405 / ORS 571</strain>
    </source>
</reference>
<dbReference type="STRING" id="438753.AZC_2712"/>
<evidence type="ECO:0000256" key="6">
    <source>
        <dbReference type="SAM" id="Phobius"/>
    </source>
</evidence>
<dbReference type="Gene3D" id="1.10.8.500">
    <property type="entry name" value="HAMP domain in histidine kinase"/>
    <property type="match status" value="1"/>
</dbReference>
<evidence type="ECO:0000256" key="5">
    <source>
        <dbReference type="PROSITE-ProRule" id="PRU00284"/>
    </source>
</evidence>
<dbReference type="PROSITE" id="PS50885">
    <property type="entry name" value="HAMP"/>
    <property type="match status" value="1"/>
</dbReference>
<sequence>MAQACHAQNVAEFPGAFGMTITIRTALVSLFCVMSAVIIVMCGLTLSTAKRNYDGAKEAASLASVEMDILQALSVFRLERGSMVTLLTVEGAYTPAQQEQMNQRRQIAAKAMTAAAPKIDALTHQKLLAIGKDLKSQFANMDRLREAADRDLPRPLAQREAGLSKRINDDGGRLMTTMEKFLDTAEDGIRANDPTLSQFILSRTMAWDVRSYVGTINGMLNTVVGAERPFKPEEDRTVTDLDGRVTAAWKPVLDVADNDDTSPDLKKSIQIAQETYFGGSFKKLRDDILSNLRNGKPAGVALNAWRDASQTQNTFSDVAMVSIKSIVEAANAREATAFRNLLTYSAILVFAVALTVVGLLVVLRRVTGPISRLTHVMTDVASGDLEVEIPGTQRHDEIGAMAKALMVFKESLVRNRGMEAEAARQRTEAELERKRMMQNLAGEFEREVGGIVGTVASSSQQLQQTAGRMAKAAEKTSSQSTAVAAAAEEASTNVVMVASSAEELGSSVDEIGRQVLQSAEMSKVAVAEAEKTGTVIQDLAQAAGRIGAVVGLISSIAEQTNLLALNATIEAARAGDAGKGFAVVASEVKALATQTAKATEEIESQIGAIQATTQQAVTVIEGVGLQIRKMSDVAASISAAVEEQGVATREIVRNVDQAATGTNTVTSHIADVAKTADETGEAAGQVLQASTALTDQAKRLEAQMQQFLATVRAS</sequence>
<keyword evidence="2" id="KW-0997">Cell inner membrane</keyword>
<dbReference type="Pfam" id="PF00015">
    <property type="entry name" value="MCPsignal"/>
    <property type="match status" value="1"/>
</dbReference>
<evidence type="ECO:0000259" key="7">
    <source>
        <dbReference type="PROSITE" id="PS50111"/>
    </source>
</evidence>
<evidence type="ECO:0000313" key="11">
    <source>
        <dbReference type="Proteomes" id="UP000000270"/>
    </source>
</evidence>
<keyword evidence="6" id="KW-1133">Transmembrane helix</keyword>
<reference evidence="10 11" key="5">
    <citation type="journal article" date="2010" name="Appl. Environ. Microbiol.">
        <title>phrR-like gene praR of Azorhizobium caulinodans ORS571 is essential for symbiosis with Sesbania rostrata and is involved in expression of reb genes.</title>
        <authorList>
            <person name="Akiba N."/>
            <person name="Aono T."/>
            <person name="Toyazaki H."/>
            <person name="Sato S."/>
            <person name="Oyaizu H."/>
        </authorList>
    </citation>
    <scope>NUCLEOTIDE SEQUENCE [LARGE SCALE GENOMIC DNA]</scope>
    <source>
        <strain evidence="11">ATCC 43989 / DSM 5975 / JCM 20966 / LMG 6465 / NBRC 14845 / NCIMB 13405 / ORS 571</strain>
    </source>
</reference>
<dbReference type="InterPro" id="IPR003660">
    <property type="entry name" value="HAMP_dom"/>
</dbReference>
<gene>
    <name evidence="10" type="ordered locus">AZC_2712</name>
</gene>
<comment type="similarity">
    <text evidence="4">Belongs to the methyl-accepting chemotaxis (MCP) protein family.</text>
</comment>
<organism evidence="10 11">
    <name type="scientific">Azorhizobium caulinodans (strain ATCC 43989 / DSM 5975 / JCM 20966 / LMG 6465 / NBRC 14845 / NCIMB 13405 / ORS 571)</name>
    <dbReference type="NCBI Taxonomy" id="438753"/>
    <lineage>
        <taxon>Bacteria</taxon>
        <taxon>Pseudomonadati</taxon>
        <taxon>Pseudomonadota</taxon>
        <taxon>Alphaproteobacteria</taxon>
        <taxon>Hyphomicrobiales</taxon>
        <taxon>Xanthobacteraceae</taxon>
        <taxon>Azorhizobium</taxon>
    </lineage>
</organism>
<dbReference type="PANTHER" id="PTHR32089">
    <property type="entry name" value="METHYL-ACCEPTING CHEMOTAXIS PROTEIN MCPB"/>
    <property type="match status" value="1"/>
</dbReference>
<evidence type="ECO:0000256" key="4">
    <source>
        <dbReference type="ARBA" id="ARBA00029447"/>
    </source>
</evidence>
<evidence type="ECO:0000256" key="1">
    <source>
        <dbReference type="ARBA" id="ARBA00004429"/>
    </source>
</evidence>
<feature type="domain" description="HAMP" evidence="9">
    <location>
        <begin position="364"/>
        <end position="417"/>
    </location>
</feature>
<evidence type="ECO:0000259" key="9">
    <source>
        <dbReference type="PROSITE" id="PS50885"/>
    </source>
</evidence>
<evidence type="ECO:0000313" key="10">
    <source>
        <dbReference type="EMBL" id="BAF88710.1"/>
    </source>
</evidence>
<dbReference type="SMART" id="SM00283">
    <property type="entry name" value="MA"/>
    <property type="match status" value="1"/>
</dbReference>
<dbReference type="eggNOG" id="COG0840">
    <property type="taxonomic scope" value="Bacteria"/>
</dbReference>
<accession>A8I8W3</accession>
<dbReference type="HOGENOM" id="CLU_000445_107_27_5"/>
<dbReference type="SMART" id="SM00304">
    <property type="entry name" value="HAMP"/>
    <property type="match status" value="1"/>
</dbReference>
<keyword evidence="2" id="KW-1003">Cell membrane</keyword>
<dbReference type="Pfam" id="PF00672">
    <property type="entry name" value="HAMP"/>
    <property type="match status" value="1"/>
</dbReference>
<protein>
    <submittedName>
        <fullName evidence="10">Histidine kinase</fullName>
    </submittedName>
</protein>
<evidence type="ECO:0000256" key="2">
    <source>
        <dbReference type="ARBA" id="ARBA00022519"/>
    </source>
</evidence>
<dbReference type="GO" id="GO:0016301">
    <property type="term" value="F:kinase activity"/>
    <property type="evidence" value="ECO:0007669"/>
    <property type="project" value="UniProtKB-KW"/>
</dbReference>
<reference evidence="10 11" key="4">
    <citation type="journal article" date="2009" name="Appl. Environ. Microbiol.">
        <title>Comparative genome-wide transcriptional profiling of Azorhizobium caulinodans ORS571 grown under free-living and symbiotic conditions.</title>
        <authorList>
            <person name="Tsukada S."/>
            <person name="Aono T."/>
            <person name="Akiba N."/>
            <person name="Lee KB."/>
            <person name="Liu CT."/>
            <person name="Toyazaki H."/>
            <person name="Oyaizu H."/>
        </authorList>
    </citation>
    <scope>NUCLEOTIDE SEQUENCE [LARGE SCALE GENOMIC DNA]</scope>
    <source>
        <strain evidence="11">ATCC 43989 / DSM 5975 / JCM 20966 / LMG 6465 / NBRC 14845 / NCIMB 13405 / ORS 571</strain>
    </source>
</reference>
<dbReference type="InterPro" id="IPR004089">
    <property type="entry name" value="MCPsignal_dom"/>
</dbReference>
<dbReference type="EMBL" id="AP009384">
    <property type="protein sequence ID" value="BAF88710.1"/>
    <property type="molecule type" value="Genomic_DNA"/>
</dbReference>
<comment type="subcellular location">
    <subcellularLocation>
        <location evidence="1">Cell inner membrane</location>
        <topology evidence="1">Multi-pass membrane protein</topology>
    </subcellularLocation>
</comment>
<dbReference type="KEGG" id="azc:AZC_2712"/>
<keyword evidence="10" id="KW-0418">Kinase</keyword>
<reference evidence="11" key="2">
    <citation type="submission" date="2007-04" db="EMBL/GenBank/DDBJ databases">
        <title>Complete genome sequence of the nitrogen-fixing bacterium Azorhizobium caulinodans ORS571.</title>
        <authorList>
            <person name="Lee K.B."/>
            <person name="Backer P.D."/>
            <person name="Aono T."/>
            <person name="Liu C.T."/>
            <person name="Suzuki S."/>
            <person name="Suzuki T."/>
            <person name="Kaneko T."/>
            <person name="Yamada M."/>
            <person name="Tabata S."/>
            <person name="Kupfer D.M."/>
            <person name="Najar F.Z."/>
            <person name="Wiley G.B."/>
            <person name="Roe B."/>
            <person name="Binnewies T."/>
            <person name="Ussery D."/>
            <person name="Vereecke D."/>
            <person name="Gevers D."/>
            <person name="Holsters M."/>
            <person name="Oyaizu H."/>
        </authorList>
    </citation>
    <scope>NUCLEOTIDE SEQUENCE [LARGE SCALE GENOMIC DNA]</scope>
    <source>
        <strain evidence="11">ATCC 43989 / DSM 5975 / JCM 20966 / LMG 6465 / NBRC 14845 / NCIMB 13405 / ORS 571</strain>
    </source>
</reference>
<proteinExistence type="inferred from homology"/>
<evidence type="ECO:0000259" key="8">
    <source>
        <dbReference type="PROSITE" id="PS50192"/>
    </source>
</evidence>